<organism evidence="1 2">
    <name type="scientific">Stappia albiluteola</name>
    <dbReference type="NCBI Taxonomy" id="2758565"/>
    <lineage>
        <taxon>Bacteria</taxon>
        <taxon>Pseudomonadati</taxon>
        <taxon>Pseudomonadota</taxon>
        <taxon>Alphaproteobacteria</taxon>
        <taxon>Hyphomicrobiales</taxon>
        <taxon>Stappiaceae</taxon>
        <taxon>Stappia</taxon>
    </lineage>
</organism>
<sequence length="304" mass="34079">MRLLADRLLAMPPTSDPLIEAARNALKLPDRNHAPVDGDHWRGVCDRFVFDHEECGRLLPALFDDPESREAAIQVARAPIVPCWIELGNFAWLAIGTPEATQLVLFQKVENMAFPWCSSVLSDRLRDGGDYEVAFTPKADTVRGIKPGVADTILKMQRLVIFLLAAISSHSRVAAARRILPSSVDRARQASAKRRAQRGRPVFSYNRVEFVRPYTAIHRGVLKPAESFAGMRGHFVIGHWRLIDNELQPYWTWVDGHPRGDESLGHVTKERGVDLSRIIGNRRGFDLPGFAGKPGQRVEARRAL</sequence>
<dbReference type="AlphaFoldDB" id="A0A839AHK5"/>
<keyword evidence="2" id="KW-1185">Reference proteome</keyword>
<proteinExistence type="predicted"/>
<reference evidence="1 2" key="1">
    <citation type="submission" date="2020-07" db="EMBL/GenBank/DDBJ databases">
        <title>Stappia sp., F7233, whole genome shotgun sequencing project.</title>
        <authorList>
            <person name="Jiang S."/>
            <person name="Liu Z.W."/>
            <person name="Du Z.J."/>
        </authorList>
    </citation>
    <scope>NUCLEOTIDE SEQUENCE [LARGE SCALE GENOMIC DNA]</scope>
    <source>
        <strain evidence="1 2">F7233</strain>
    </source>
</reference>
<accession>A0A839AHK5</accession>
<dbReference type="EMBL" id="JACFXV010000059">
    <property type="protein sequence ID" value="MBA5778227.1"/>
    <property type="molecule type" value="Genomic_DNA"/>
</dbReference>
<evidence type="ECO:0000313" key="2">
    <source>
        <dbReference type="Proteomes" id="UP000541109"/>
    </source>
</evidence>
<dbReference type="Proteomes" id="UP000541109">
    <property type="component" value="Unassembled WGS sequence"/>
</dbReference>
<dbReference type="RefSeq" id="WP_182166282.1">
    <property type="nucleotide sequence ID" value="NZ_JACFXV010000059.1"/>
</dbReference>
<protein>
    <submittedName>
        <fullName evidence="1">Uncharacterized protein</fullName>
    </submittedName>
</protein>
<name>A0A839AHK5_9HYPH</name>
<evidence type="ECO:0000313" key="1">
    <source>
        <dbReference type="EMBL" id="MBA5778227.1"/>
    </source>
</evidence>
<comment type="caution">
    <text evidence="1">The sequence shown here is derived from an EMBL/GenBank/DDBJ whole genome shotgun (WGS) entry which is preliminary data.</text>
</comment>
<gene>
    <name evidence="1" type="ORF">H2509_13950</name>
</gene>